<comment type="caution">
    <text evidence="2">The sequence shown here is derived from an EMBL/GenBank/DDBJ whole genome shotgun (WGS) entry which is preliminary data.</text>
</comment>
<feature type="region of interest" description="Disordered" evidence="1">
    <location>
        <begin position="1"/>
        <end position="22"/>
    </location>
</feature>
<dbReference type="EMBL" id="MDHJ01000001">
    <property type="protein sequence ID" value="OUE07442.1"/>
    <property type="molecule type" value="Genomic_DNA"/>
</dbReference>
<evidence type="ECO:0000313" key="3">
    <source>
        <dbReference type="Proteomes" id="UP000195106"/>
    </source>
</evidence>
<accession>A0A251XPE7</accession>
<sequence length="154" mass="17337">MDASAWKWNSRGARPIPASHHRDPALLGLDPAPLPAYAPDMEHRIFRTPFAAVYPHYVAKAERKGRTRAEVDEAITWLTGFDAGALQHHLDAETTFQDFFAAARRNPSADEVRGVICGVRIEEIEDPLMKEIRILDKLVDEIARGRPMVKVLRS</sequence>
<dbReference type="InterPro" id="IPR014580">
    <property type="entry name" value="UCP033199"/>
</dbReference>
<name>A0A251XPE7_9MICO</name>
<reference evidence="2 3" key="1">
    <citation type="submission" date="2016-08" db="EMBL/GenBank/DDBJ databases">
        <title>Genome sequence of Clavibacter michiganensis spp. strain CASJ009.</title>
        <authorList>
            <person name="Thapa S.P."/>
            <person name="Coaker G."/>
        </authorList>
    </citation>
    <scope>NUCLEOTIDE SEQUENCE [LARGE SCALE GENOMIC DNA]</scope>
    <source>
        <strain evidence="2">CASJ009</strain>
    </source>
</reference>
<dbReference type="Gene3D" id="1.10.8.290">
    <property type="entry name" value="uncharacterized protein sp1917 domain"/>
    <property type="match status" value="1"/>
</dbReference>
<dbReference type="Proteomes" id="UP000195106">
    <property type="component" value="Unassembled WGS sequence"/>
</dbReference>
<proteinExistence type="predicted"/>
<evidence type="ECO:0008006" key="4">
    <source>
        <dbReference type="Google" id="ProtNLM"/>
    </source>
</evidence>
<dbReference type="InterPro" id="IPR023204">
    <property type="entry name" value="SP1917_dom_sf"/>
</dbReference>
<dbReference type="AlphaFoldDB" id="A0A251XPE7"/>
<evidence type="ECO:0000313" key="2">
    <source>
        <dbReference type="EMBL" id="OUE07442.1"/>
    </source>
</evidence>
<organism evidence="2 3">
    <name type="scientific">Clavibacter michiganensis</name>
    <dbReference type="NCBI Taxonomy" id="28447"/>
    <lineage>
        <taxon>Bacteria</taxon>
        <taxon>Bacillati</taxon>
        <taxon>Actinomycetota</taxon>
        <taxon>Actinomycetes</taxon>
        <taxon>Micrococcales</taxon>
        <taxon>Microbacteriaceae</taxon>
        <taxon>Clavibacter</taxon>
    </lineage>
</organism>
<dbReference type="Pfam" id="PF09966">
    <property type="entry name" value="DUF2200"/>
    <property type="match status" value="1"/>
</dbReference>
<protein>
    <recommendedName>
        <fullName evidence="4">DUF2200 domain-containing protein</fullName>
    </recommendedName>
</protein>
<gene>
    <name evidence="2" type="ORF">CMsap09_00740</name>
</gene>
<evidence type="ECO:0000256" key="1">
    <source>
        <dbReference type="SAM" id="MobiDB-lite"/>
    </source>
</evidence>